<dbReference type="PANTHER" id="PTHR47893">
    <property type="entry name" value="REGULATORY PROTEIN PCHR"/>
    <property type="match status" value="1"/>
</dbReference>
<dbReference type="SUPFAM" id="SSF46689">
    <property type="entry name" value="Homeodomain-like"/>
    <property type="match status" value="2"/>
</dbReference>
<evidence type="ECO:0000313" key="5">
    <source>
        <dbReference type="EMBL" id="RUT10822.1"/>
    </source>
</evidence>
<evidence type="ECO:0000313" key="6">
    <source>
        <dbReference type="Proteomes" id="UP000282574"/>
    </source>
</evidence>
<gene>
    <name evidence="5" type="ORF">DSM107010_39400</name>
</gene>
<dbReference type="InterPro" id="IPR018060">
    <property type="entry name" value="HTH_AraC"/>
</dbReference>
<evidence type="ECO:0000259" key="4">
    <source>
        <dbReference type="PROSITE" id="PS01124"/>
    </source>
</evidence>
<dbReference type="PROSITE" id="PS00041">
    <property type="entry name" value="HTH_ARAC_FAMILY_1"/>
    <property type="match status" value="1"/>
</dbReference>
<dbReference type="InterPro" id="IPR018062">
    <property type="entry name" value="HTH_AraC-typ_CS"/>
</dbReference>
<comment type="caution">
    <text evidence="5">The sequence shown here is derived from an EMBL/GenBank/DDBJ whole genome shotgun (WGS) entry which is preliminary data.</text>
</comment>
<keyword evidence="1" id="KW-0805">Transcription regulation</keyword>
<protein>
    <submittedName>
        <fullName evidence="5">AraC family transcriptional regulator</fullName>
    </submittedName>
</protein>
<dbReference type="RefSeq" id="WP_158631822.1">
    <property type="nucleotide sequence ID" value="NZ_JAVKZF010000001.1"/>
</dbReference>
<dbReference type="Proteomes" id="UP000282574">
    <property type="component" value="Unassembled WGS sequence"/>
</dbReference>
<evidence type="ECO:0000256" key="1">
    <source>
        <dbReference type="ARBA" id="ARBA00023015"/>
    </source>
</evidence>
<sequence length="343" mass="39664">MESLTEVEFDEWCHETLVKEETYCDRNGFDVISRRQHSFGEHYTRFVEFRSELELEIWEGNIYRDESVSGQHEELMPLVSKFYLSGSHHVLTPGIKEIPDDYVESGGQHYLLYLPNIDEIEQWSAGDRVKQIRIQFPLDWLRTYSKELDSLPITLRSLLDRPNPPRFHQSGGGITPAMLRVLRQIDDAPYSGAIKRIYLESKVLELLALQFNQLAENERAIHPLSSLKPVEIDRVYQARDILIKQLDDPPSLLDLARMVGLSDRKLRRGFRDIFGTTVFGYLHDYRMEQARLLLSVNKMRVADVAQTVGYSQLGHFIASFKRKFGITPKECQMGKKPSAAFGI</sequence>
<proteinExistence type="predicted"/>
<dbReference type="InterPro" id="IPR020449">
    <property type="entry name" value="Tscrpt_reg_AraC-type_HTH"/>
</dbReference>
<dbReference type="InterPro" id="IPR009057">
    <property type="entry name" value="Homeodomain-like_sf"/>
</dbReference>
<dbReference type="GO" id="GO:0043565">
    <property type="term" value="F:sequence-specific DNA binding"/>
    <property type="evidence" value="ECO:0007669"/>
    <property type="project" value="InterPro"/>
</dbReference>
<dbReference type="InterPro" id="IPR053142">
    <property type="entry name" value="PchR_regulatory_protein"/>
</dbReference>
<dbReference type="EMBL" id="RSCK01000036">
    <property type="protein sequence ID" value="RUT10822.1"/>
    <property type="molecule type" value="Genomic_DNA"/>
</dbReference>
<keyword evidence="6" id="KW-1185">Reference proteome</keyword>
<dbReference type="PANTHER" id="PTHR47893:SF1">
    <property type="entry name" value="REGULATORY PROTEIN PCHR"/>
    <property type="match status" value="1"/>
</dbReference>
<accession>A0AB37UHF1</accession>
<dbReference type="SMART" id="SM00342">
    <property type="entry name" value="HTH_ARAC"/>
    <property type="match status" value="1"/>
</dbReference>
<name>A0AB37UHF1_9CYAN</name>
<dbReference type="PROSITE" id="PS01124">
    <property type="entry name" value="HTH_ARAC_FAMILY_2"/>
    <property type="match status" value="1"/>
</dbReference>
<feature type="domain" description="HTH araC/xylS-type" evidence="4">
    <location>
        <begin position="236"/>
        <end position="334"/>
    </location>
</feature>
<reference evidence="5 6" key="1">
    <citation type="journal article" date="2019" name="Genome Biol. Evol.">
        <title>Day and night: Metabolic profiles and evolutionary relationships of six axenic non-marine cyanobacteria.</title>
        <authorList>
            <person name="Will S.E."/>
            <person name="Henke P."/>
            <person name="Boedeker C."/>
            <person name="Huang S."/>
            <person name="Brinkmann H."/>
            <person name="Rohde M."/>
            <person name="Jarek M."/>
            <person name="Friedl T."/>
            <person name="Seufert S."/>
            <person name="Schumacher M."/>
            <person name="Overmann J."/>
            <person name="Neumann-Schaal M."/>
            <person name="Petersen J."/>
        </authorList>
    </citation>
    <scope>NUCLEOTIDE SEQUENCE [LARGE SCALE GENOMIC DNA]</scope>
    <source>
        <strain evidence="5 6">SAG 39.79</strain>
    </source>
</reference>
<dbReference type="AlphaFoldDB" id="A0AB37UHF1"/>
<keyword evidence="3" id="KW-0804">Transcription</keyword>
<evidence type="ECO:0000256" key="2">
    <source>
        <dbReference type="ARBA" id="ARBA00023125"/>
    </source>
</evidence>
<keyword evidence="2" id="KW-0238">DNA-binding</keyword>
<dbReference type="PRINTS" id="PR00032">
    <property type="entry name" value="HTHARAC"/>
</dbReference>
<dbReference type="GO" id="GO:0003700">
    <property type="term" value="F:DNA-binding transcription factor activity"/>
    <property type="evidence" value="ECO:0007669"/>
    <property type="project" value="InterPro"/>
</dbReference>
<dbReference type="Pfam" id="PF12833">
    <property type="entry name" value="HTH_18"/>
    <property type="match status" value="1"/>
</dbReference>
<evidence type="ECO:0000256" key="3">
    <source>
        <dbReference type="ARBA" id="ARBA00023163"/>
    </source>
</evidence>
<organism evidence="5 6">
    <name type="scientific">Chroococcidiopsis cubana SAG 39.79</name>
    <dbReference type="NCBI Taxonomy" id="388085"/>
    <lineage>
        <taxon>Bacteria</taxon>
        <taxon>Bacillati</taxon>
        <taxon>Cyanobacteriota</taxon>
        <taxon>Cyanophyceae</taxon>
        <taxon>Chroococcidiopsidales</taxon>
        <taxon>Chroococcidiopsidaceae</taxon>
        <taxon>Chroococcidiopsis</taxon>
    </lineage>
</organism>
<dbReference type="Gene3D" id="1.10.10.60">
    <property type="entry name" value="Homeodomain-like"/>
    <property type="match status" value="1"/>
</dbReference>